<sequence length="106" mass="11583">MDPTLAPVLASAEDEEWDAEGFEIPSLNKAKGLTGRNERTLADNSSKSSLHKVKGISENIYLGPHGAKPIQSKQQEVNSSAKKLWLKQKLKDAEKKVALPGHGHEK</sequence>
<dbReference type="Proteomes" id="UP001162992">
    <property type="component" value="Chromosome 3"/>
</dbReference>
<evidence type="ECO:0000313" key="2">
    <source>
        <dbReference type="Proteomes" id="UP001162992"/>
    </source>
</evidence>
<dbReference type="EMBL" id="CM055094">
    <property type="protein sequence ID" value="KAJ7562476.1"/>
    <property type="molecule type" value="Genomic_DNA"/>
</dbReference>
<evidence type="ECO:0000313" key="1">
    <source>
        <dbReference type="EMBL" id="KAJ7562476.1"/>
    </source>
</evidence>
<accession>A0ACC2E7P9</accession>
<gene>
    <name evidence="1" type="ORF">O6H91_03G070400</name>
</gene>
<proteinExistence type="predicted"/>
<reference evidence="2" key="1">
    <citation type="journal article" date="2024" name="Proc. Natl. Acad. Sci. U.S.A.">
        <title>Extraordinary preservation of gene collinearity over three hundred million years revealed in homosporous lycophytes.</title>
        <authorList>
            <person name="Li C."/>
            <person name="Wickell D."/>
            <person name="Kuo L.Y."/>
            <person name="Chen X."/>
            <person name="Nie B."/>
            <person name="Liao X."/>
            <person name="Peng D."/>
            <person name="Ji J."/>
            <person name="Jenkins J."/>
            <person name="Williams M."/>
            <person name="Shu S."/>
            <person name="Plott C."/>
            <person name="Barry K."/>
            <person name="Rajasekar S."/>
            <person name="Grimwood J."/>
            <person name="Han X."/>
            <person name="Sun S."/>
            <person name="Hou Z."/>
            <person name="He W."/>
            <person name="Dai G."/>
            <person name="Sun C."/>
            <person name="Schmutz J."/>
            <person name="Leebens-Mack J.H."/>
            <person name="Li F.W."/>
            <person name="Wang L."/>
        </authorList>
    </citation>
    <scope>NUCLEOTIDE SEQUENCE [LARGE SCALE GENOMIC DNA]</scope>
    <source>
        <strain evidence="2">cv. PW_Plant_1</strain>
    </source>
</reference>
<protein>
    <submittedName>
        <fullName evidence="1">Uncharacterized protein</fullName>
    </submittedName>
</protein>
<name>A0ACC2E7P9_DIPCM</name>
<keyword evidence="2" id="KW-1185">Reference proteome</keyword>
<comment type="caution">
    <text evidence="1">The sequence shown here is derived from an EMBL/GenBank/DDBJ whole genome shotgun (WGS) entry which is preliminary data.</text>
</comment>
<organism evidence="1 2">
    <name type="scientific">Diphasiastrum complanatum</name>
    <name type="common">Issler's clubmoss</name>
    <name type="synonym">Lycopodium complanatum</name>
    <dbReference type="NCBI Taxonomy" id="34168"/>
    <lineage>
        <taxon>Eukaryota</taxon>
        <taxon>Viridiplantae</taxon>
        <taxon>Streptophyta</taxon>
        <taxon>Embryophyta</taxon>
        <taxon>Tracheophyta</taxon>
        <taxon>Lycopodiopsida</taxon>
        <taxon>Lycopodiales</taxon>
        <taxon>Lycopodiaceae</taxon>
        <taxon>Lycopodioideae</taxon>
        <taxon>Diphasiastrum</taxon>
    </lineage>
</organism>